<evidence type="ECO:0008006" key="3">
    <source>
        <dbReference type="Google" id="ProtNLM"/>
    </source>
</evidence>
<keyword evidence="2" id="KW-1185">Reference proteome</keyword>
<organism evidence="1 2">
    <name type="scientific">Candidatus Brocadia fulgida</name>
    <dbReference type="NCBI Taxonomy" id="380242"/>
    <lineage>
        <taxon>Bacteria</taxon>
        <taxon>Pseudomonadati</taxon>
        <taxon>Planctomycetota</taxon>
        <taxon>Candidatus Brocadiia</taxon>
        <taxon>Candidatus Brocadiales</taxon>
        <taxon>Candidatus Brocadiaceae</taxon>
        <taxon>Candidatus Brocadia</taxon>
    </lineage>
</organism>
<name>A0A0M2USI7_9BACT</name>
<dbReference type="PANTHER" id="PTHR37833:SF1">
    <property type="entry name" value="SIGNAL PEPTIDE PROTEIN"/>
    <property type="match status" value="1"/>
</dbReference>
<comment type="caution">
    <text evidence="1">The sequence shown here is derived from an EMBL/GenBank/DDBJ whole genome shotgun (WGS) entry which is preliminary data.</text>
</comment>
<dbReference type="Pfam" id="PF07610">
    <property type="entry name" value="DUF1573"/>
    <property type="match status" value="1"/>
</dbReference>
<proteinExistence type="predicted"/>
<accession>A0A0M2USI7</accession>
<dbReference type="InterPro" id="IPR013783">
    <property type="entry name" value="Ig-like_fold"/>
</dbReference>
<dbReference type="InterPro" id="IPR011467">
    <property type="entry name" value="DUF1573"/>
</dbReference>
<sequence>MMKIITVYLFILQAVIISYLYTDAFASDSIQGGDSGAETTTDKPKIVFEEQIYNFGKIFIGEIVEYGFKFKNEGQGELIVSNVKSSCGCTAALVSKSHLRKGETGEVKVKFNPGRYVGKVSKTVMVNSNDPKDSSLKLTIAGEVIEEVSVNPKRINFGIIRKGDSCTRNIEVKTIPELKIEVKKVESPNPYVSIKEEKGDDRSTHRFQITIDKYDYVGKFNGIIFVYTSSGKQERVDVPFSGEIVGDITFYPEMVSFGKVTKDRNTDRTVIINFVNKAVKIEKIEVDPKVINYTVTEITPTSKKIQVTVEKNSFIGEIAGSLTIYTNSAIQPVIHIPLNGEIKG</sequence>
<evidence type="ECO:0000313" key="1">
    <source>
        <dbReference type="EMBL" id="KKO17951.1"/>
    </source>
</evidence>
<protein>
    <recommendedName>
        <fullName evidence="3">DUF1573 domain-containing protein</fullName>
    </recommendedName>
</protein>
<dbReference type="Proteomes" id="UP000034954">
    <property type="component" value="Unassembled WGS sequence"/>
</dbReference>
<dbReference type="AlphaFoldDB" id="A0A0M2USI7"/>
<dbReference type="PANTHER" id="PTHR37833">
    <property type="entry name" value="LIPOPROTEIN-RELATED"/>
    <property type="match status" value="1"/>
</dbReference>
<evidence type="ECO:0000313" key="2">
    <source>
        <dbReference type="Proteomes" id="UP000034954"/>
    </source>
</evidence>
<dbReference type="Gene3D" id="2.60.40.10">
    <property type="entry name" value="Immunoglobulins"/>
    <property type="match status" value="1"/>
</dbReference>
<gene>
    <name evidence="1" type="ORF">BROFUL_03364</name>
</gene>
<reference evidence="1 2" key="1">
    <citation type="journal article" date="2013" name="BMC Microbiol.">
        <title>Identification of the type II cytochrome c maturation pathway in anammox bacteria by comparative genomics.</title>
        <authorList>
            <person name="Ferousi C."/>
            <person name="Speth D.R."/>
            <person name="Reimann J."/>
            <person name="Op den Camp H.J."/>
            <person name="Allen J.W."/>
            <person name="Keltjens J.T."/>
            <person name="Jetten M.S."/>
        </authorList>
    </citation>
    <scope>NUCLEOTIDE SEQUENCE [LARGE SCALE GENOMIC DNA]</scope>
    <source>
        <strain evidence="1">RU1</strain>
    </source>
</reference>
<dbReference type="EMBL" id="LAQJ01000309">
    <property type="protein sequence ID" value="KKO17951.1"/>
    <property type="molecule type" value="Genomic_DNA"/>
</dbReference>